<feature type="binding site" evidence="24">
    <location>
        <begin position="228"/>
        <end position="235"/>
    </location>
    <ligand>
        <name>ATP</name>
        <dbReference type="ChEBI" id="CHEBI:30616"/>
    </ligand>
</feature>
<evidence type="ECO:0000256" key="18">
    <source>
        <dbReference type="ARBA" id="ARBA00060592"/>
    </source>
</evidence>
<feature type="binding site" evidence="24">
    <location>
        <begin position="198"/>
        <end position="199"/>
    </location>
    <ligand>
        <name>ATP</name>
        <dbReference type="ChEBI" id="CHEBI:30616"/>
    </ligand>
</feature>
<feature type="binding site" evidence="25">
    <location>
        <position position="322"/>
    </location>
    <ligand>
        <name>Mg(2+)</name>
        <dbReference type="ChEBI" id="CHEBI:18420"/>
        <label>2</label>
    </ligand>
</feature>
<dbReference type="NCBIfam" id="TIGR01205">
    <property type="entry name" value="D_ala_D_alaTIGR"/>
    <property type="match status" value="1"/>
</dbReference>
<dbReference type="InterPro" id="IPR011127">
    <property type="entry name" value="Dala_Dala_lig_N"/>
</dbReference>
<keyword evidence="13 22" id="KW-0133">Cell shape</keyword>
<evidence type="ECO:0000256" key="16">
    <source>
        <dbReference type="ARBA" id="ARBA00023316"/>
    </source>
</evidence>
<feature type="binding site" evidence="24">
    <location>
        <begin position="321"/>
        <end position="322"/>
    </location>
    <ligand>
        <name>ATP</name>
        <dbReference type="ChEBI" id="CHEBI:30616"/>
    </ligand>
</feature>
<dbReference type="PANTHER" id="PTHR23132:SF25">
    <property type="entry name" value="D-ALANINE--D-ALANINE LIGASE A"/>
    <property type="match status" value="1"/>
</dbReference>
<evidence type="ECO:0000256" key="20">
    <source>
        <dbReference type="ARBA" id="ARBA00076288"/>
    </source>
</evidence>
<dbReference type="GO" id="GO:0005829">
    <property type="term" value="C:cytosol"/>
    <property type="evidence" value="ECO:0007669"/>
    <property type="project" value="TreeGrafter"/>
</dbReference>
<keyword evidence="10 24" id="KW-0547">Nucleotide-binding</keyword>
<keyword evidence="7 22" id="KW-0963">Cytoplasm</keyword>
<keyword evidence="15 25" id="KW-0464">Manganese</keyword>
<dbReference type="OrthoDB" id="9813261at2"/>
<dbReference type="Pfam" id="PF07478">
    <property type="entry name" value="Dala_Dala_lig_C"/>
    <property type="match status" value="1"/>
</dbReference>
<protein>
    <recommendedName>
        <fullName evidence="19 22">D-alanine--D-alanine ligase</fullName>
        <ecNumber evidence="6 22">6.3.2.4</ecNumber>
    </recommendedName>
    <alternativeName>
        <fullName evidence="21 22">D-Ala-D-Ala ligase</fullName>
    </alternativeName>
    <alternativeName>
        <fullName evidence="20 22">D-alanylalanine synthetase</fullName>
    </alternativeName>
</protein>
<dbReference type="GO" id="GO:0046872">
    <property type="term" value="F:metal ion binding"/>
    <property type="evidence" value="ECO:0007669"/>
    <property type="project" value="UniProtKB-KW"/>
</dbReference>
<dbReference type="GO" id="GO:0008716">
    <property type="term" value="F:D-alanine-D-alanine ligase activity"/>
    <property type="evidence" value="ECO:0007669"/>
    <property type="project" value="UniProtKB-UniRule"/>
</dbReference>
<dbReference type="EMBL" id="WBZB01000008">
    <property type="protein sequence ID" value="KAB3532477.1"/>
    <property type="molecule type" value="Genomic_DNA"/>
</dbReference>
<dbReference type="FunFam" id="3.30.1490.20:FF:000007">
    <property type="entry name" value="D-alanine--D-alanine ligase"/>
    <property type="match status" value="1"/>
</dbReference>
<evidence type="ECO:0000256" key="24">
    <source>
        <dbReference type="PIRSR" id="PIRSR039102-2"/>
    </source>
</evidence>
<evidence type="ECO:0000256" key="10">
    <source>
        <dbReference type="ARBA" id="ARBA00022741"/>
    </source>
</evidence>
<keyword evidence="29" id="KW-1185">Reference proteome</keyword>
<keyword evidence="12 25" id="KW-0460">Magnesium</keyword>
<comment type="similarity">
    <text evidence="5 22">Belongs to the D-alanine--D-alanine ligase family.</text>
</comment>
<evidence type="ECO:0000256" key="7">
    <source>
        <dbReference type="ARBA" id="ARBA00022490"/>
    </source>
</evidence>
<comment type="subcellular location">
    <subcellularLocation>
        <location evidence="3 22">Cytoplasm</location>
    </subcellularLocation>
</comment>
<feature type="binding site" evidence="25">
    <location>
        <position position="324"/>
    </location>
    <ligand>
        <name>Mg(2+)</name>
        <dbReference type="ChEBI" id="CHEBI:18420"/>
        <label>2</label>
    </ligand>
</feature>
<dbReference type="NCBIfam" id="NF002378">
    <property type="entry name" value="PRK01372.1"/>
    <property type="match status" value="1"/>
</dbReference>
<feature type="active site" evidence="23">
    <location>
        <position position="198"/>
    </location>
</feature>
<evidence type="ECO:0000256" key="4">
    <source>
        <dbReference type="ARBA" id="ARBA00004752"/>
    </source>
</evidence>
<dbReference type="Gene3D" id="3.30.1490.20">
    <property type="entry name" value="ATP-grasp fold, A domain"/>
    <property type="match status" value="1"/>
</dbReference>
<dbReference type="NCBIfam" id="NF002528">
    <property type="entry name" value="PRK01966.1-4"/>
    <property type="match status" value="1"/>
</dbReference>
<reference evidence="28 29" key="1">
    <citation type="submission" date="2019-10" db="EMBL/GenBank/DDBJ databases">
        <title>Alkaliphilus serpentinus sp. nov. and Alkaliphilus pronyensis sp. nov., two novel anaerobic alkaliphilic species isolated from the serpentinized-hosted hydrothermal field of the Prony Bay (New Caledonia).</title>
        <authorList>
            <person name="Postec A."/>
        </authorList>
    </citation>
    <scope>NUCLEOTIDE SEQUENCE [LARGE SCALE GENOMIC DNA]</scope>
    <source>
        <strain evidence="28 29">LacT</strain>
    </source>
</reference>
<dbReference type="AlphaFoldDB" id="A0A833HQW2"/>
<dbReference type="GO" id="GO:0009252">
    <property type="term" value="P:peptidoglycan biosynthetic process"/>
    <property type="evidence" value="ECO:0007669"/>
    <property type="project" value="UniProtKB-UniRule"/>
</dbReference>
<dbReference type="UniPathway" id="UPA00219"/>
<keyword evidence="16 22" id="KW-0961">Cell wall biogenesis/degradation</keyword>
<feature type="binding site" evidence="25">
    <location>
        <position position="308"/>
    </location>
    <ligand>
        <name>Mg(2+)</name>
        <dbReference type="ChEBI" id="CHEBI:18420"/>
        <label>1</label>
    </ligand>
</feature>
<keyword evidence="9 25" id="KW-0479">Metal-binding</keyword>
<evidence type="ECO:0000256" key="3">
    <source>
        <dbReference type="ARBA" id="ARBA00004496"/>
    </source>
</evidence>
<evidence type="ECO:0000256" key="25">
    <source>
        <dbReference type="PIRSR" id="PIRSR039102-3"/>
    </source>
</evidence>
<dbReference type="PROSITE" id="PS00844">
    <property type="entry name" value="DALA_DALA_LIGASE_2"/>
    <property type="match status" value="1"/>
</dbReference>
<keyword evidence="11 26" id="KW-0067">ATP-binding</keyword>
<evidence type="ECO:0000256" key="5">
    <source>
        <dbReference type="ARBA" id="ARBA00010871"/>
    </source>
</evidence>
<dbReference type="GO" id="GO:0008360">
    <property type="term" value="P:regulation of cell shape"/>
    <property type="evidence" value="ECO:0007669"/>
    <property type="project" value="UniProtKB-KW"/>
</dbReference>
<dbReference type="FunFam" id="3.30.470.20:FF:000008">
    <property type="entry name" value="D-alanine--D-alanine ligase"/>
    <property type="match status" value="1"/>
</dbReference>
<comment type="catalytic activity">
    <reaction evidence="17 22">
        <text>2 D-alanine + ATP = D-alanyl-D-alanine + ADP + phosphate + H(+)</text>
        <dbReference type="Rhea" id="RHEA:11224"/>
        <dbReference type="ChEBI" id="CHEBI:15378"/>
        <dbReference type="ChEBI" id="CHEBI:30616"/>
        <dbReference type="ChEBI" id="CHEBI:43474"/>
        <dbReference type="ChEBI" id="CHEBI:57416"/>
        <dbReference type="ChEBI" id="CHEBI:57822"/>
        <dbReference type="ChEBI" id="CHEBI:456216"/>
        <dbReference type="EC" id="6.3.2.4"/>
    </reaction>
</comment>
<evidence type="ECO:0000313" key="29">
    <source>
        <dbReference type="Proteomes" id="UP000465601"/>
    </source>
</evidence>
<evidence type="ECO:0000256" key="11">
    <source>
        <dbReference type="ARBA" id="ARBA00022840"/>
    </source>
</evidence>
<dbReference type="PANTHER" id="PTHR23132">
    <property type="entry name" value="D-ALANINE--D-ALANINE LIGASE"/>
    <property type="match status" value="1"/>
</dbReference>
<comment type="cofactor">
    <cofactor evidence="25">
        <name>Mg(2+)</name>
        <dbReference type="ChEBI" id="CHEBI:18420"/>
    </cofactor>
    <cofactor evidence="25">
        <name>Mn(2+)</name>
        <dbReference type="ChEBI" id="CHEBI:29035"/>
    </cofactor>
    <text evidence="25">Binds 2 magnesium or manganese ions per subunit.</text>
</comment>
<evidence type="ECO:0000313" key="28">
    <source>
        <dbReference type="EMBL" id="KAB3532477.1"/>
    </source>
</evidence>
<dbReference type="PROSITE" id="PS00843">
    <property type="entry name" value="DALA_DALA_LIGASE_1"/>
    <property type="match status" value="1"/>
</dbReference>
<dbReference type="InterPro" id="IPR000291">
    <property type="entry name" value="D-Ala_lig_Van_CS"/>
</dbReference>
<evidence type="ECO:0000256" key="9">
    <source>
        <dbReference type="ARBA" id="ARBA00022723"/>
    </source>
</evidence>
<name>A0A833HQW2_9FIRM</name>
<dbReference type="GO" id="GO:0071555">
    <property type="term" value="P:cell wall organization"/>
    <property type="evidence" value="ECO:0007669"/>
    <property type="project" value="UniProtKB-KW"/>
</dbReference>
<dbReference type="Gene3D" id="3.30.470.20">
    <property type="entry name" value="ATP-grasp fold, B domain"/>
    <property type="match status" value="1"/>
</dbReference>
<proteinExistence type="inferred from homology"/>
<sequence length="366" mass="41205">MSKLNVMVLFGGRSGEHEVSLMSAASILKAISKEKYNVIPVGITKDGLWRVCNNHIDEIESGEWEGIHNLLLESNKTNDCISLLPLEKFNGYVSTDNNSLQKIDVVFPVLHGPYGEDGTVQGLLEIAGIPYVGAGVLASALAMDKAMIKKLFISERIPQAAFEVIYMKAFRRNPDTYINALEEKFNYPVFVKPANLGSSVGISKAKDRKQLLEAIEEAGKFDRKIVIEENINGREIECSVLGNDDPIASLPAEIIPSHEFYDYQDKYFDGKTQFIIPADISDAMIKEIQEMAIRSYKLIDCTGLARIDFFIERDTNKILLNEINTMPGFTKISMYPKMWEATGIPYEELFNRLIQLAIDRFRDKSQ</sequence>
<dbReference type="InterPro" id="IPR011095">
    <property type="entry name" value="Dala_Dala_lig_C"/>
</dbReference>
<dbReference type="HAMAP" id="MF_00047">
    <property type="entry name" value="Dala_Dala_lig"/>
    <property type="match status" value="1"/>
</dbReference>
<keyword evidence="14 22" id="KW-0573">Peptidoglycan synthesis</keyword>
<feature type="domain" description="ATP-grasp" evidence="27">
    <location>
        <begin position="149"/>
        <end position="355"/>
    </location>
</feature>
<evidence type="ECO:0000256" key="12">
    <source>
        <dbReference type="ARBA" id="ARBA00022842"/>
    </source>
</evidence>
<evidence type="ECO:0000256" key="13">
    <source>
        <dbReference type="ARBA" id="ARBA00022960"/>
    </source>
</evidence>
<evidence type="ECO:0000256" key="26">
    <source>
        <dbReference type="PROSITE-ProRule" id="PRU00409"/>
    </source>
</evidence>
<feature type="active site" evidence="23">
    <location>
        <position position="16"/>
    </location>
</feature>
<dbReference type="InterPro" id="IPR011761">
    <property type="entry name" value="ATP-grasp"/>
</dbReference>
<dbReference type="GO" id="GO:0005524">
    <property type="term" value="F:ATP binding"/>
    <property type="evidence" value="ECO:0007669"/>
    <property type="project" value="UniProtKB-UniRule"/>
</dbReference>
<comment type="function">
    <text evidence="2 22">Cell wall formation.</text>
</comment>
<comment type="pathway">
    <text evidence="18">Glycan biosynthesis.</text>
</comment>
<gene>
    <name evidence="22" type="primary">ddl</name>
    <name evidence="28" type="ORF">F8153_02245</name>
</gene>
<evidence type="ECO:0000256" key="19">
    <source>
        <dbReference type="ARBA" id="ARBA00068427"/>
    </source>
</evidence>
<feature type="binding site" evidence="24">
    <location>
        <position position="145"/>
    </location>
    <ligand>
        <name>ATP</name>
        <dbReference type="ChEBI" id="CHEBI:30616"/>
    </ligand>
</feature>
<dbReference type="PROSITE" id="PS50975">
    <property type="entry name" value="ATP_GRASP"/>
    <property type="match status" value="1"/>
</dbReference>
<keyword evidence="8 22" id="KW-0436">Ligase</keyword>
<evidence type="ECO:0000259" key="27">
    <source>
        <dbReference type="PROSITE" id="PS50975"/>
    </source>
</evidence>
<feature type="active site" evidence="23">
    <location>
        <position position="333"/>
    </location>
</feature>
<dbReference type="EC" id="6.3.2.4" evidence="6 22"/>
<dbReference type="RefSeq" id="WP_151864727.1">
    <property type="nucleotide sequence ID" value="NZ_WBZB01000008.1"/>
</dbReference>
<evidence type="ECO:0000256" key="15">
    <source>
        <dbReference type="ARBA" id="ARBA00023211"/>
    </source>
</evidence>
<evidence type="ECO:0000256" key="2">
    <source>
        <dbReference type="ARBA" id="ARBA00003921"/>
    </source>
</evidence>
<evidence type="ECO:0000256" key="8">
    <source>
        <dbReference type="ARBA" id="ARBA00022598"/>
    </source>
</evidence>
<feature type="binding site" evidence="25">
    <location>
        <position position="322"/>
    </location>
    <ligand>
        <name>Mg(2+)</name>
        <dbReference type="ChEBI" id="CHEBI:18420"/>
        <label>1</label>
    </ligand>
</feature>
<comment type="cofactor">
    <cofactor evidence="1">
        <name>Mn(2+)</name>
        <dbReference type="ChEBI" id="CHEBI:29035"/>
    </cofactor>
</comment>
<organism evidence="28 29">
    <name type="scientific">Alkaliphilus serpentinus</name>
    <dbReference type="NCBI Taxonomy" id="1482731"/>
    <lineage>
        <taxon>Bacteria</taxon>
        <taxon>Bacillati</taxon>
        <taxon>Bacillota</taxon>
        <taxon>Clostridia</taxon>
        <taxon>Peptostreptococcales</taxon>
        <taxon>Natronincolaceae</taxon>
        <taxon>Alkaliphilus</taxon>
    </lineage>
</organism>
<evidence type="ECO:0000256" key="1">
    <source>
        <dbReference type="ARBA" id="ARBA00001936"/>
    </source>
</evidence>
<evidence type="ECO:0000256" key="6">
    <source>
        <dbReference type="ARBA" id="ARBA00012216"/>
    </source>
</evidence>
<evidence type="ECO:0000256" key="21">
    <source>
        <dbReference type="ARBA" id="ARBA00077154"/>
    </source>
</evidence>
<dbReference type="InterPro" id="IPR016185">
    <property type="entry name" value="PreATP-grasp_dom_sf"/>
</dbReference>
<dbReference type="SUPFAM" id="SSF52440">
    <property type="entry name" value="PreATP-grasp domain"/>
    <property type="match status" value="1"/>
</dbReference>
<comment type="caution">
    <text evidence="28">The sequence shown here is derived from an EMBL/GenBank/DDBJ whole genome shotgun (WGS) entry which is preliminary data.</text>
</comment>
<dbReference type="SUPFAM" id="SSF56059">
    <property type="entry name" value="Glutathione synthetase ATP-binding domain-like"/>
    <property type="match status" value="1"/>
</dbReference>
<accession>A0A833HQW2</accession>
<evidence type="ECO:0000256" key="23">
    <source>
        <dbReference type="PIRSR" id="PIRSR039102-1"/>
    </source>
</evidence>
<dbReference type="PIRSF" id="PIRSF039102">
    <property type="entry name" value="Ddl/VanB"/>
    <property type="match status" value="1"/>
</dbReference>
<evidence type="ECO:0000256" key="22">
    <source>
        <dbReference type="HAMAP-Rule" id="MF_00047"/>
    </source>
</evidence>
<dbReference type="Pfam" id="PF01820">
    <property type="entry name" value="Dala_Dala_lig_N"/>
    <property type="match status" value="1"/>
</dbReference>
<dbReference type="Proteomes" id="UP000465601">
    <property type="component" value="Unassembled WGS sequence"/>
</dbReference>
<dbReference type="InterPro" id="IPR005905">
    <property type="entry name" value="D_ala_D_ala"/>
</dbReference>
<feature type="binding site" evidence="24">
    <location>
        <begin position="190"/>
        <end position="192"/>
    </location>
    <ligand>
        <name>ATP</name>
        <dbReference type="ChEBI" id="CHEBI:30616"/>
    </ligand>
</feature>
<evidence type="ECO:0000256" key="14">
    <source>
        <dbReference type="ARBA" id="ARBA00022984"/>
    </source>
</evidence>
<dbReference type="InterPro" id="IPR013815">
    <property type="entry name" value="ATP_grasp_subdomain_1"/>
</dbReference>
<dbReference type="NCBIfam" id="NF002526">
    <property type="entry name" value="PRK01966.1-2"/>
    <property type="match status" value="1"/>
</dbReference>
<comment type="pathway">
    <text evidence="4 22">Cell wall biogenesis; peptidoglycan biosynthesis.</text>
</comment>
<evidence type="ECO:0000256" key="17">
    <source>
        <dbReference type="ARBA" id="ARBA00047614"/>
    </source>
</evidence>
<dbReference type="Gene3D" id="3.40.50.20">
    <property type="match status" value="1"/>
</dbReference>